<dbReference type="InterPro" id="IPR051257">
    <property type="entry name" value="Diverse_CBS-Domain"/>
</dbReference>
<evidence type="ECO:0000259" key="3">
    <source>
        <dbReference type="PROSITE" id="PS51371"/>
    </source>
</evidence>
<dbReference type="RefSeq" id="WP_078745289.1">
    <property type="nucleotide sequence ID" value="NZ_FUXG01000010.1"/>
</dbReference>
<feature type="domain" description="CBS" evidence="3">
    <location>
        <begin position="11"/>
        <end position="68"/>
    </location>
</feature>
<evidence type="ECO:0000256" key="1">
    <source>
        <dbReference type="ARBA" id="ARBA00023122"/>
    </source>
</evidence>
<evidence type="ECO:0000313" key="5">
    <source>
        <dbReference type="Proteomes" id="UP000191418"/>
    </source>
</evidence>
<gene>
    <name evidence="4" type="ORF">BTE48_08660</name>
</gene>
<dbReference type="AlphaFoldDB" id="A0A1T4PZP2"/>
<dbReference type="PANTHER" id="PTHR43080">
    <property type="entry name" value="CBS DOMAIN-CONTAINING PROTEIN CBSX3, MITOCHONDRIAL"/>
    <property type="match status" value="1"/>
</dbReference>
<dbReference type="Proteomes" id="UP000191418">
    <property type="component" value="Unassembled WGS sequence"/>
</dbReference>
<reference evidence="4 5" key="1">
    <citation type="submission" date="2017-01" db="EMBL/GenBank/DDBJ databases">
        <title>Genome Sequencing of a Marine Spirillum, Oceanospirillum multiglobuliferum ATCC 33336, from Japan.</title>
        <authorList>
            <person name="Carney J.G."/>
            <person name="Trachtenberg A.M."/>
            <person name="Rheaume B.A."/>
            <person name="Linnane J.D."/>
            <person name="Pitts N.L."/>
            <person name="Mykles D.L."/>
            <person name="Maclea K.S."/>
        </authorList>
    </citation>
    <scope>NUCLEOTIDE SEQUENCE [LARGE SCALE GENOMIC DNA]</scope>
    <source>
        <strain evidence="4 5">ATCC 33336</strain>
    </source>
</reference>
<accession>A0A1T4PZP2</accession>
<protein>
    <submittedName>
        <fullName evidence="4">CBS domain-containing protein</fullName>
    </submittedName>
</protein>
<evidence type="ECO:0000256" key="2">
    <source>
        <dbReference type="PROSITE-ProRule" id="PRU00703"/>
    </source>
</evidence>
<dbReference type="Pfam" id="PF00571">
    <property type="entry name" value="CBS"/>
    <property type="match status" value="2"/>
</dbReference>
<dbReference type="OrthoDB" id="9790355at2"/>
<proteinExistence type="predicted"/>
<dbReference type="InterPro" id="IPR046342">
    <property type="entry name" value="CBS_dom_sf"/>
</dbReference>
<organism evidence="4 5">
    <name type="scientific">Oceanospirillum multiglobuliferum</name>
    <dbReference type="NCBI Taxonomy" id="64969"/>
    <lineage>
        <taxon>Bacteria</taxon>
        <taxon>Pseudomonadati</taxon>
        <taxon>Pseudomonadota</taxon>
        <taxon>Gammaproteobacteria</taxon>
        <taxon>Oceanospirillales</taxon>
        <taxon>Oceanospirillaceae</taxon>
        <taxon>Oceanospirillum</taxon>
    </lineage>
</organism>
<keyword evidence="1 2" id="KW-0129">CBS domain</keyword>
<dbReference type="EMBL" id="MTSM01000009">
    <property type="protein sequence ID" value="OPX55451.1"/>
    <property type="molecule type" value="Genomic_DNA"/>
</dbReference>
<sequence length="135" mass="15232">MLKSVRVSDYMPSQLIKFTPEMNIFSAIDKMLEHKISGAPVVNTKGELVGILSQSDCLNNVIKGSFYEQSGETVAHYMSAEVDTVRGDDDVISVAQKFIRNRRRRFPVLDENGRLLGMITSADILRVVRDFAEHR</sequence>
<comment type="caution">
    <text evidence="4">The sequence shown here is derived from an EMBL/GenBank/DDBJ whole genome shotgun (WGS) entry which is preliminary data.</text>
</comment>
<keyword evidence="5" id="KW-1185">Reference proteome</keyword>
<dbReference type="CDD" id="cd04629">
    <property type="entry name" value="CBS_pair_bac"/>
    <property type="match status" value="1"/>
</dbReference>
<dbReference type="InterPro" id="IPR000644">
    <property type="entry name" value="CBS_dom"/>
</dbReference>
<dbReference type="PROSITE" id="PS51371">
    <property type="entry name" value="CBS"/>
    <property type="match status" value="2"/>
</dbReference>
<name>A0A1T4PZP2_9GAMM</name>
<dbReference type="Gene3D" id="3.10.580.10">
    <property type="entry name" value="CBS-domain"/>
    <property type="match status" value="1"/>
</dbReference>
<dbReference type="SUPFAM" id="SSF54631">
    <property type="entry name" value="CBS-domain pair"/>
    <property type="match status" value="1"/>
</dbReference>
<evidence type="ECO:0000313" key="4">
    <source>
        <dbReference type="EMBL" id="OPX55451.1"/>
    </source>
</evidence>
<dbReference type="STRING" id="64969.SAMN02745127_01687"/>
<dbReference type="PANTHER" id="PTHR43080:SF26">
    <property type="entry name" value="REGULATORY PROTEIN"/>
    <property type="match status" value="1"/>
</dbReference>
<dbReference type="InterPro" id="IPR044729">
    <property type="entry name" value="CBS_bac"/>
</dbReference>
<feature type="domain" description="CBS" evidence="3">
    <location>
        <begin position="78"/>
        <end position="135"/>
    </location>
</feature>
<dbReference type="SMART" id="SM00116">
    <property type="entry name" value="CBS"/>
    <property type="match status" value="2"/>
</dbReference>